<evidence type="ECO:0000313" key="8">
    <source>
        <dbReference type="Proteomes" id="UP001141552"/>
    </source>
</evidence>
<evidence type="ECO:0008006" key="9">
    <source>
        <dbReference type="Google" id="ProtNLM"/>
    </source>
</evidence>
<comment type="caution">
    <text evidence="7">The sequence shown here is derived from an EMBL/GenBank/DDBJ whole genome shotgun (WGS) entry which is preliminary data.</text>
</comment>
<dbReference type="PANTHER" id="PTHR35630:SF1">
    <property type="entry name" value="LEGUMINOSIN GROUP486 SECRETED PEPTIDE"/>
    <property type="match status" value="1"/>
</dbReference>
<reference evidence="7" key="2">
    <citation type="journal article" date="2023" name="Plants (Basel)">
        <title>Annotation of the Turnera subulata (Passifloraceae) Draft Genome Reveals the S-Locus Evolved after the Divergence of Turneroideae from Passifloroideae in a Stepwise Manner.</title>
        <authorList>
            <person name="Henning P.M."/>
            <person name="Roalson E.H."/>
            <person name="Mir W."/>
            <person name="McCubbin A.G."/>
            <person name="Shore J.S."/>
        </authorList>
    </citation>
    <scope>NUCLEOTIDE SEQUENCE</scope>
    <source>
        <strain evidence="7">F60SS</strain>
    </source>
</reference>
<feature type="chain" id="PRO_5040500644" description="S-protein homolog" evidence="6">
    <location>
        <begin position="22"/>
        <end position="137"/>
    </location>
</feature>
<dbReference type="Proteomes" id="UP001141552">
    <property type="component" value="Unassembled WGS sequence"/>
</dbReference>
<comment type="similarity">
    <text evidence="2">Belongs to the plant self-incompatibility (S1) protein family.</text>
</comment>
<keyword evidence="4" id="KW-0964">Secreted</keyword>
<name>A0A9Q0GIL1_9ROSI</name>
<dbReference type="EMBL" id="JAKUCV010000291">
    <property type="protein sequence ID" value="KAJ4850542.1"/>
    <property type="molecule type" value="Genomic_DNA"/>
</dbReference>
<dbReference type="GO" id="GO:0005576">
    <property type="term" value="C:extracellular region"/>
    <property type="evidence" value="ECO:0007669"/>
    <property type="project" value="UniProtKB-SubCell"/>
</dbReference>
<dbReference type="Pfam" id="PF05938">
    <property type="entry name" value="Self-incomp_S1"/>
    <property type="match status" value="1"/>
</dbReference>
<evidence type="ECO:0000256" key="1">
    <source>
        <dbReference type="ARBA" id="ARBA00004613"/>
    </source>
</evidence>
<organism evidence="7 8">
    <name type="scientific">Turnera subulata</name>
    <dbReference type="NCBI Taxonomy" id="218843"/>
    <lineage>
        <taxon>Eukaryota</taxon>
        <taxon>Viridiplantae</taxon>
        <taxon>Streptophyta</taxon>
        <taxon>Embryophyta</taxon>
        <taxon>Tracheophyta</taxon>
        <taxon>Spermatophyta</taxon>
        <taxon>Magnoliopsida</taxon>
        <taxon>eudicotyledons</taxon>
        <taxon>Gunneridae</taxon>
        <taxon>Pentapetalae</taxon>
        <taxon>rosids</taxon>
        <taxon>fabids</taxon>
        <taxon>Malpighiales</taxon>
        <taxon>Passifloraceae</taxon>
        <taxon>Turnera</taxon>
    </lineage>
</organism>
<keyword evidence="3" id="KW-0713">Self-incompatibility</keyword>
<evidence type="ECO:0000256" key="3">
    <source>
        <dbReference type="ARBA" id="ARBA00022471"/>
    </source>
</evidence>
<dbReference type="OrthoDB" id="826549at2759"/>
<evidence type="ECO:0000256" key="6">
    <source>
        <dbReference type="SAM" id="SignalP"/>
    </source>
</evidence>
<dbReference type="AlphaFoldDB" id="A0A9Q0GIL1"/>
<dbReference type="PANTHER" id="PTHR35630">
    <property type="entry name" value="LEGUMINOSIN GROUP486 SECRETED PEPTIDE"/>
    <property type="match status" value="1"/>
</dbReference>
<gene>
    <name evidence="7" type="ORF">Tsubulata_030843</name>
</gene>
<evidence type="ECO:0000256" key="2">
    <source>
        <dbReference type="ARBA" id="ARBA00005581"/>
    </source>
</evidence>
<reference evidence="7" key="1">
    <citation type="submission" date="2022-02" db="EMBL/GenBank/DDBJ databases">
        <authorList>
            <person name="Henning P.M."/>
            <person name="McCubbin A.G."/>
            <person name="Shore J.S."/>
        </authorList>
    </citation>
    <scope>NUCLEOTIDE SEQUENCE</scope>
    <source>
        <strain evidence="7">F60SS</strain>
        <tissue evidence="7">Leaves</tissue>
    </source>
</reference>
<evidence type="ECO:0000256" key="5">
    <source>
        <dbReference type="ARBA" id="ARBA00022729"/>
    </source>
</evidence>
<accession>A0A9Q0GIL1</accession>
<dbReference type="GO" id="GO:0060320">
    <property type="term" value="P:rejection of self pollen"/>
    <property type="evidence" value="ECO:0007669"/>
    <property type="project" value="UniProtKB-KW"/>
</dbReference>
<feature type="signal peptide" evidence="6">
    <location>
        <begin position="1"/>
        <end position="21"/>
    </location>
</feature>
<sequence>MTTPWGLFLLFLNLAFLFSAAIPTKNNTENQATVYIINALPPNSGSMQVSCSLANTSGVNHNLLVSEEYRWNVEAKRLYECLASRDVSGRYYFRYFNAYQPPRDKDHDKIFWLVTRDGFYLSWDKVKWVRKAEWDSE</sequence>
<keyword evidence="8" id="KW-1185">Reference proteome</keyword>
<keyword evidence="5 6" id="KW-0732">Signal</keyword>
<protein>
    <recommendedName>
        <fullName evidence="9">S-protein homolog</fullName>
    </recommendedName>
</protein>
<comment type="subcellular location">
    <subcellularLocation>
        <location evidence="1">Secreted</location>
    </subcellularLocation>
</comment>
<proteinExistence type="inferred from homology"/>
<evidence type="ECO:0000256" key="4">
    <source>
        <dbReference type="ARBA" id="ARBA00022525"/>
    </source>
</evidence>
<dbReference type="InterPro" id="IPR010264">
    <property type="entry name" value="Self-incomp_S1"/>
</dbReference>
<evidence type="ECO:0000313" key="7">
    <source>
        <dbReference type="EMBL" id="KAJ4850542.1"/>
    </source>
</evidence>